<dbReference type="EMBL" id="CP019937">
    <property type="protein sequence ID" value="ARO14345.1"/>
    <property type="molecule type" value="Genomic_DNA"/>
</dbReference>
<feature type="transmembrane region" description="Helical" evidence="11">
    <location>
        <begin position="12"/>
        <end position="31"/>
    </location>
</feature>
<dbReference type="InterPro" id="IPR041489">
    <property type="entry name" value="PDZ_6"/>
</dbReference>
<name>A0A1W6NYM2_9RHOB</name>
<dbReference type="KEGG" id="kro:BVG79_00999"/>
<dbReference type="GO" id="GO:0006508">
    <property type="term" value="P:proteolysis"/>
    <property type="evidence" value="ECO:0007669"/>
    <property type="project" value="UniProtKB-KW"/>
</dbReference>
<protein>
    <recommendedName>
        <fullName evidence="11">Zinc metalloprotease</fullName>
        <ecNumber evidence="11">3.4.24.-</ecNumber>
    </recommendedName>
</protein>
<feature type="domain" description="PDZ" evidence="12">
    <location>
        <begin position="155"/>
        <end position="267"/>
    </location>
</feature>
<comment type="subcellular location">
    <subcellularLocation>
        <location evidence="2">Membrane</location>
        <topology evidence="2">Multi-pass membrane protein</topology>
    </subcellularLocation>
</comment>
<dbReference type="NCBIfam" id="TIGR00054">
    <property type="entry name" value="RIP metalloprotease RseP"/>
    <property type="match status" value="1"/>
</dbReference>
<evidence type="ECO:0000313" key="13">
    <source>
        <dbReference type="EMBL" id="ARO14345.1"/>
    </source>
</evidence>
<dbReference type="GO" id="GO:0016020">
    <property type="term" value="C:membrane"/>
    <property type="evidence" value="ECO:0007669"/>
    <property type="project" value="UniProtKB-SubCell"/>
</dbReference>
<dbReference type="SUPFAM" id="SSF50156">
    <property type="entry name" value="PDZ domain-like"/>
    <property type="match status" value="1"/>
</dbReference>
<evidence type="ECO:0000256" key="5">
    <source>
        <dbReference type="ARBA" id="ARBA00022692"/>
    </source>
</evidence>
<dbReference type="GO" id="GO:0004222">
    <property type="term" value="F:metalloendopeptidase activity"/>
    <property type="evidence" value="ECO:0007669"/>
    <property type="project" value="InterPro"/>
</dbReference>
<accession>A0A1W6NYM2</accession>
<keyword evidence="6 11" id="KW-0378">Hydrolase</keyword>
<dbReference type="Pfam" id="PF02163">
    <property type="entry name" value="Peptidase_M50"/>
    <property type="match status" value="1"/>
</dbReference>
<organism evidence="13 14">
    <name type="scientific">Ketogulonicigenium robustum</name>
    <dbReference type="NCBI Taxonomy" id="92947"/>
    <lineage>
        <taxon>Bacteria</taxon>
        <taxon>Pseudomonadati</taxon>
        <taxon>Pseudomonadota</taxon>
        <taxon>Alphaproteobacteria</taxon>
        <taxon>Rhodobacterales</taxon>
        <taxon>Roseobacteraceae</taxon>
        <taxon>Ketogulonicigenium</taxon>
    </lineage>
</organism>
<dbReference type="InterPro" id="IPR001478">
    <property type="entry name" value="PDZ"/>
</dbReference>
<dbReference type="Pfam" id="PF17820">
    <property type="entry name" value="PDZ_6"/>
    <property type="match status" value="1"/>
</dbReference>
<feature type="transmembrane region" description="Helical" evidence="11">
    <location>
        <begin position="109"/>
        <end position="137"/>
    </location>
</feature>
<evidence type="ECO:0000259" key="12">
    <source>
        <dbReference type="SMART" id="SM00228"/>
    </source>
</evidence>
<comment type="cofactor">
    <cofactor evidence="1 11">
        <name>Zn(2+)</name>
        <dbReference type="ChEBI" id="CHEBI:29105"/>
    </cofactor>
</comment>
<evidence type="ECO:0000256" key="8">
    <source>
        <dbReference type="ARBA" id="ARBA00022989"/>
    </source>
</evidence>
<proteinExistence type="inferred from homology"/>
<comment type="similarity">
    <text evidence="3 11">Belongs to the peptidase M50B family.</text>
</comment>
<evidence type="ECO:0000256" key="4">
    <source>
        <dbReference type="ARBA" id="ARBA00022670"/>
    </source>
</evidence>
<dbReference type="GO" id="GO:0046872">
    <property type="term" value="F:metal ion binding"/>
    <property type="evidence" value="ECO:0007669"/>
    <property type="project" value="UniProtKB-KW"/>
</dbReference>
<dbReference type="AlphaFoldDB" id="A0A1W6NYM2"/>
<dbReference type="Gene3D" id="2.30.42.10">
    <property type="match status" value="1"/>
</dbReference>
<dbReference type="InterPro" id="IPR036034">
    <property type="entry name" value="PDZ_sf"/>
</dbReference>
<evidence type="ECO:0000256" key="10">
    <source>
        <dbReference type="ARBA" id="ARBA00023136"/>
    </source>
</evidence>
<dbReference type="EC" id="3.4.24.-" evidence="11"/>
<dbReference type="STRING" id="92947.BVG79_00999"/>
<evidence type="ECO:0000256" key="11">
    <source>
        <dbReference type="RuleBase" id="RU362031"/>
    </source>
</evidence>
<evidence type="ECO:0000256" key="3">
    <source>
        <dbReference type="ARBA" id="ARBA00007931"/>
    </source>
</evidence>
<keyword evidence="10 11" id="KW-0472">Membrane</keyword>
<evidence type="ECO:0000256" key="1">
    <source>
        <dbReference type="ARBA" id="ARBA00001947"/>
    </source>
</evidence>
<dbReference type="CDD" id="cd23081">
    <property type="entry name" value="cpPDZ_EcRseP-like"/>
    <property type="match status" value="1"/>
</dbReference>
<keyword evidence="14" id="KW-1185">Reference proteome</keyword>
<feature type="transmembrane region" description="Helical" evidence="11">
    <location>
        <begin position="368"/>
        <end position="400"/>
    </location>
</feature>
<sequence length="442" mass="47184">MDFSQILPQFGNLPLTVLGFLLALTIIVGIHEYGHYIVGRWCGIHAEVFSLGFGPVLWSRVDKHGTRWQVAALPLGGYVRFLGDANAASVGGDGAQHTDPRRTMTSAPLWARAATVLAGPVFNFVLTIVIYTAIFMFSGKMIAPPTVADLRPLPATWGVTLAPDDEVLAIGGVPFGDGASFADVPVQNPLPYTVRRDGVQMDVVGPYPMLPLVGSLVPNLAAHQAGLQIGDVITAVDGAPVAAISQVISAVTASQGASLTFTVWRDGTTFDRTLVPRMIDLPQPEGGYLRDWKVGFSSALPFGFKTEPLGVGQAFASAADMLWYVVTRTFEAIGSMITGKISAADNLQGMVGMAQSTGMVVEQGLRDYIGWIALLSASIGLLNLLPIPMLDGGHLVFYIYEAITRRRVPDKVAWAMMLGGLVLVLMLMAFALSLDIGRLASW</sequence>
<dbReference type="RefSeq" id="WP_085785913.1">
    <property type="nucleotide sequence ID" value="NZ_CP019937.1"/>
</dbReference>
<dbReference type="SMART" id="SM00228">
    <property type="entry name" value="PDZ"/>
    <property type="match status" value="1"/>
</dbReference>
<dbReference type="PANTHER" id="PTHR42837:SF2">
    <property type="entry name" value="MEMBRANE METALLOPROTEASE ARASP2, CHLOROPLASTIC-RELATED"/>
    <property type="match status" value="1"/>
</dbReference>
<evidence type="ECO:0000256" key="7">
    <source>
        <dbReference type="ARBA" id="ARBA00022833"/>
    </source>
</evidence>
<dbReference type="OrthoDB" id="9782003at2"/>
<reference evidence="13 14" key="1">
    <citation type="submission" date="2017-02" db="EMBL/GenBank/DDBJ databases">
        <title>Ketogulonicigenium robustum SPU B003 Genome sequencing and assembly.</title>
        <authorList>
            <person name="Li Y."/>
            <person name="Liu L."/>
            <person name="Wang C."/>
            <person name="Zhang M."/>
            <person name="Zhang T."/>
            <person name="Zhang Y."/>
        </authorList>
    </citation>
    <scope>NUCLEOTIDE SEQUENCE [LARGE SCALE GENOMIC DNA]</scope>
    <source>
        <strain evidence="13 14">SPU_B003</strain>
    </source>
</reference>
<dbReference type="InterPro" id="IPR008915">
    <property type="entry name" value="Peptidase_M50"/>
</dbReference>
<feature type="transmembrane region" description="Helical" evidence="11">
    <location>
        <begin position="37"/>
        <end position="58"/>
    </location>
</feature>
<evidence type="ECO:0000256" key="6">
    <source>
        <dbReference type="ARBA" id="ARBA00022801"/>
    </source>
</evidence>
<dbReference type="PANTHER" id="PTHR42837">
    <property type="entry name" value="REGULATOR OF SIGMA-E PROTEASE RSEP"/>
    <property type="match status" value="1"/>
</dbReference>
<dbReference type="InterPro" id="IPR004387">
    <property type="entry name" value="Pept_M50_Zn"/>
</dbReference>
<feature type="transmembrane region" description="Helical" evidence="11">
    <location>
        <begin position="412"/>
        <end position="434"/>
    </location>
</feature>
<keyword evidence="5 11" id="KW-0812">Transmembrane</keyword>
<dbReference type="Proteomes" id="UP000242447">
    <property type="component" value="Chromosome"/>
</dbReference>
<evidence type="ECO:0000313" key="14">
    <source>
        <dbReference type="Proteomes" id="UP000242447"/>
    </source>
</evidence>
<evidence type="ECO:0000256" key="9">
    <source>
        <dbReference type="ARBA" id="ARBA00023049"/>
    </source>
</evidence>
<keyword evidence="9 11" id="KW-0482">Metalloprotease</keyword>
<evidence type="ECO:0000256" key="2">
    <source>
        <dbReference type="ARBA" id="ARBA00004141"/>
    </source>
</evidence>
<keyword evidence="7 11" id="KW-0862">Zinc</keyword>
<keyword evidence="11" id="KW-0479">Metal-binding</keyword>
<keyword evidence="4 13" id="KW-0645">Protease</keyword>
<dbReference type="CDD" id="cd06163">
    <property type="entry name" value="S2P-M50_PDZ_RseP-like"/>
    <property type="match status" value="1"/>
</dbReference>
<keyword evidence="8 11" id="KW-1133">Transmembrane helix</keyword>
<gene>
    <name evidence="13" type="primary">rseP</name>
    <name evidence="13" type="ORF">BVG79_00999</name>
</gene>